<keyword evidence="7" id="KW-1185">Reference proteome</keyword>
<reference evidence="6 7" key="1">
    <citation type="submission" date="2019-08" db="EMBL/GenBank/DDBJ databases">
        <authorList>
            <person name="Peeters C."/>
        </authorList>
    </citation>
    <scope>NUCLEOTIDE SEQUENCE [LARGE SCALE GENOMIC DNA]</scope>
    <source>
        <strain evidence="6 7">LMG 31114</strain>
    </source>
</reference>
<dbReference type="Proteomes" id="UP000366945">
    <property type="component" value="Unassembled WGS sequence"/>
</dbReference>
<keyword evidence="3" id="KW-0547">Nucleotide-binding</keyword>
<organism evidence="6 7">
    <name type="scientific">Pandoraea pneumonica</name>
    <dbReference type="NCBI Taxonomy" id="2508299"/>
    <lineage>
        <taxon>Bacteria</taxon>
        <taxon>Pseudomonadati</taxon>
        <taxon>Pseudomonadota</taxon>
        <taxon>Betaproteobacteria</taxon>
        <taxon>Burkholderiales</taxon>
        <taxon>Burkholderiaceae</taxon>
        <taxon>Pandoraea</taxon>
    </lineage>
</organism>
<name>A0A5E4TW40_9BURK</name>
<protein>
    <recommendedName>
        <fullName evidence="5">cGAS/DncV-like nucleotidyltransferase C-terminal helical domain-containing protein</fullName>
    </recommendedName>
</protein>
<dbReference type="OrthoDB" id="1082574at2"/>
<keyword evidence="2" id="KW-0548">Nucleotidyltransferase</keyword>
<dbReference type="InterPro" id="IPR058909">
    <property type="entry name" value="CD_NTase_C"/>
</dbReference>
<dbReference type="EMBL" id="CABPSK010000001">
    <property type="protein sequence ID" value="VVD92017.1"/>
    <property type="molecule type" value="Genomic_DNA"/>
</dbReference>
<evidence type="ECO:0000256" key="1">
    <source>
        <dbReference type="ARBA" id="ARBA00022679"/>
    </source>
</evidence>
<evidence type="ECO:0000259" key="5">
    <source>
        <dbReference type="Pfam" id="PF26305"/>
    </source>
</evidence>
<gene>
    <name evidence="6" type="ORF">PPN31114_01711</name>
</gene>
<evidence type="ECO:0000313" key="6">
    <source>
        <dbReference type="EMBL" id="VVD92017.1"/>
    </source>
</evidence>
<feature type="domain" description="cGAS/DncV-like nucleotidyltransferase C-terminal helical" evidence="5">
    <location>
        <begin position="232"/>
        <end position="330"/>
    </location>
</feature>
<proteinExistence type="predicted"/>
<keyword evidence="1" id="KW-0808">Transferase</keyword>
<evidence type="ECO:0000256" key="4">
    <source>
        <dbReference type="ARBA" id="ARBA00023118"/>
    </source>
</evidence>
<dbReference type="GeneID" id="300403756"/>
<dbReference type="Pfam" id="PF26305">
    <property type="entry name" value="CD_NTase_C"/>
    <property type="match status" value="1"/>
</dbReference>
<evidence type="ECO:0000313" key="7">
    <source>
        <dbReference type="Proteomes" id="UP000366945"/>
    </source>
</evidence>
<dbReference type="AlphaFoldDB" id="A0A5E4TW40"/>
<keyword evidence="4" id="KW-0051">Antiviral defense</keyword>
<accession>A0A5E4TW40</accession>
<dbReference type="RefSeq" id="WP_150678943.1">
    <property type="nucleotide sequence ID" value="NZ_CABPSK010000001.1"/>
</dbReference>
<evidence type="ECO:0000256" key="3">
    <source>
        <dbReference type="ARBA" id="ARBA00022741"/>
    </source>
</evidence>
<evidence type="ECO:0000256" key="2">
    <source>
        <dbReference type="ARBA" id="ARBA00022695"/>
    </source>
</evidence>
<sequence>MARDIHKRLKSLDARRRGSDRSGVTFDSAGEILAGVPTIESYQTRSATKEFTKYALGAMQAVGPEYTRVGIAEATRVGEQLLSGLGKLGISVNLRLQGSVPCDIQIRGASDVDLLVLEVRYLHYDTNGQKALQGEYSPVSYDTLASLCNLRDKSEKILTDAYPVAKVDTSGAKAIHLSGGSLRREVDVVPSNWFDTIDYQRTGREADRGVQILDKHARERIKNMPFRHIERITDRDGLCGGGLKKAIRLCKNLTADAKEEGTNIGLSSFDISSMLWHADLPALTVGVASELAILAEATRFADNLARNHAEARQLYVPDGSRPVFDAHEKLEALTLLSLELDDLSEKVTREQFPNLGQIPFQQINAELRKAYVPG</sequence>